<name>A0ABU2FGL4_9EURY</name>
<accession>A0ABU2FGL4</accession>
<gene>
    <name evidence="1" type="ORF">NDI56_15885</name>
</gene>
<evidence type="ECO:0000313" key="1">
    <source>
        <dbReference type="EMBL" id="MDS0260886.1"/>
    </source>
</evidence>
<evidence type="ECO:0008006" key="3">
    <source>
        <dbReference type="Google" id="ProtNLM"/>
    </source>
</evidence>
<sequence>MSTRTFDVGTVSDHEPQGDCDSRIYVNGTRIPVANADVHLRKEGALDVTRYAEVQFPATYQGERYVDLFQTKEPQNQTSFDTLYIELKDSNDTFIPTFRGFVTGVGATDKASTWQCRARGPADLLTSVTAGKQFTSCTGKFVVDYVLSELDENSQFNVTSLSETADDSLEDIEIYDDIESLADFIFPDNDSIPDLAPKTFQENRHTLKDVVDWLRSKNSLRLWFQPTEDGITLLPLKKPTNTSHQAHYLGGDITVIDNNAYAELAPINTIEVKGSATRSKESVGSFELNTGVKKYVIAKARHKGLYQRAGETELHADTFIKSDGQTKAEVKNDARSALKEAIDEATAGDMTTLLAGGLTPFDTIEARPTCRTEAEKTVPLTYEVNRIHHMVSPDDDNSGNISKSRLNIGIHTDMAEDIVIKDSWVDRRKKET</sequence>
<comment type="caution">
    <text evidence="1">The sequence shown here is derived from an EMBL/GenBank/DDBJ whole genome shotgun (WGS) entry which is preliminary data.</text>
</comment>
<dbReference type="Proteomes" id="UP001259659">
    <property type="component" value="Unassembled WGS sequence"/>
</dbReference>
<dbReference type="EMBL" id="JAMQON010000004">
    <property type="protein sequence ID" value="MDS0260886.1"/>
    <property type="molecule type" value="Genomic_DNA"/>
</dbReference>
<proteinExistence type="predicted"/>
<dbReference type="RefSeq" id="WP_310920649.1">
    <property type="nucleotide sequence ID" value="NZ_JAMQON010000004.1"/>
</dbReference>
<organism evidence="1 2">
    <name type="scientific">Haloarcula saliterrae</name>
    <dbReference type="NCBI Taxonomy" id="2950534"/>
    <lineage>
        <taxon>Archaea</taxon>
        <taxon>Methanobacteriati</taxon>
        <taxon>Methanobacteriota</taxon>
        <taxon>Stenosarchaea group</taxon>
        <taxon>Halobacteria</taxon>
        <taxon>Halobacteriales</taxon>
        <taxon>Haloarculaceae</taxon>
        <taxon>Haloarcula</taxon>
    </lineage>
</organism>
<reference evidence="1 2" key="1">
    <citation type="submission" date="2022-06" db="EMBL/GenBank/DDBJ databases">
        <title>Haloarcula sp. a new haloarchaeum isolate from saline soil.</title>
        <authorList>
            <person name="Strakova D."/>
            <person name="Galisteo C."/>
            <person name="Sanchez-Porro C."/>
            <person name="Ventosa A."/>
        </authorList>
    </citation>
    <scope>NUCLEOTIDE SEQUENCE [LARGE SCALE GENOMIC DNA]</scope>
    <source>
        <strain evidence="1 2">S1CR25-12</strain>
    </source>
</reference>
<protein>
    <recommendedName>
        <fullName evidence="3">Prophage tail endopeptidase domain-containing protein</fullName>
    </recommendedName>
</protein>
<evidence type="ECO:0000313" key="2">
    <source>
        <dbReference type="Proteomes" id="UP001259659"/>
    </source>
</evidence>
<keyword evidence="2" id="KW-1185">Reference proteome</keyword>